<name>A0A9Q4B5J7_SALAG</name>
<dbReference type="EMBL" id="JABXYM010000002">
    <property type="protein sequence ID" value="MCR6098724.1"/>
    <property type="molecule type" value="Genomic_DNA"/>
</dbReference>
<evidence type="ECO:0000313" key="4">
    <source>
        <dbReference type="Proteomes" id="UP001057753"/>
    </source>
</evidence>
<dbReference type="Proteomes" id="UP001057753">
    <property type="component" value="Unassembled WGS sequence"/>
</dbReference>
<dbReference type="AlphaFoldDB" id="A0A9Q4B5J7"/>
<dbReference type="Gene3D" id="3.40.50.10490">
    <property type="entry name" value="Glucose-6-phosphate isomerase like protein, domain 1"/>
    <property type="match status" value="1"/>
</dbReference>
<dbReference type="PROSITE" id="PS51464">
    <property type="entry name" value="SIS"/>
    <property type="match status" value="1"/>
</dbReference>
<dbReference type="InterPro" id="IPR050099">
    <property type="entry name" value="SIS_GmhA/DiaA_subfam"/>
</dbReference>
<dbReference type="InterPro" id="IPR001347">
    <property type="entry name" value="SIS_dom"/>
</dbReference>
<gene>
    <name evidence="3" type="ORF">HXA33_19630</name>
</gene>
<dbReference type="GO" id="GO:0097367">
    <property type="term" value="F:carbohydrate derivative binding"/>
    <property type="evidence" value="ECO:0007669"/>
    <property type="project" value="InterPro"/>
</dbReference>
<evidence type="ECO:0000256" key="1">
    <source>
        <dbReference type="HAMAP-Rule" id="MF_01240"/>
    </source>
</evidence>
<evidence type="ECO:0000259" key="2">
    <source>
        <dbReference type="PROSITE" id="PS51464"/>
    </source>
</evidence>
<reference evidence="3" key="1">
    <citation type="submission" date="2020-06" db="EMBL/GenBank/DDBJ databases">
        <title>Insight into the genomes of haloalkaliphilic bacilli from Kenyan soda lakes.</title>
        <authorList>
            <person name="Mwirichia R."/>
            <person name="Villamizar G.C."/>
            <person name="Poehlein A."/>
            <person name="Mugweru J."/>
            <person name="Kipnyargis A."/>
            <person name="Kiplimo D."/>
            <person name="Orwa P."/>
            <person name="Daniel R."/>
        </authorList>
    </citation>
    <scope>NUCLEOTIDE SEQUENCE</scope>
    <source>
        <strain evidence="3">B1096_S55</strain>
    </source>
</reference>
<organism evidence="3 4">
    <name type="scientific">Salipaludibacillus agaradhaerens</name>
    <name type="common">Bacillus agaradhaerens</name>
    <dbReference type="NCBI Taxonomy" id="76935"/>
    <lineage>
        <taxon>Bacteria</taxon>
        <taxon>Bacillati</taxon>
        <taxon>Bacillota</taxon>
        <taxon>Bacilli</taxon>
        <taxon>Bacillales</taxon>
        <taxon>Bacillaceae</taxon>
    </lineage>
</organism>
<dbReference type="SUPFAM" id="SSF53697">
    <property type="entry name" value="SIS domain"/>
    <property type="match status" value="1"/>
</dbReference>
<dbReference type="RefSeq" id="WP_257823112.1">
    <property type="nucleotide sequence ID" value="NZ_JABXYM010000002.1"/>
</dbReference>
<dbReference type="Pfam" id="PF13580">
    <property type="entry name" value="SIS_2"/>
    <property type="match status" value="1"/>
</dbReference>
<protein>
    <recommendedName>
        <fullName evidence="1">UPF0309 protein HXA33_19630</fullName>
    </recommendedName>
</protein>
<accession>A0A9Q4B5J7</accession>
<dbReference type="CDD" id="cd05013">
    <property type="entry name" value="SIS_RpiR"/>
    <property type="match status" value="1"/>
</dbReference>
<dbReference type="InterPro" id="IPR022951">
    <property type="entry name" value="UPF0309"/>
</dbReference>
<dbReference type="PANTHER" id="PTHR30390">
    <property type="entry name" value="SEDOHEPTULOSE 7-PHOSPHATE ISOMERASE / DNAA INITIATOR-ASSOCIATING FACTOR FOR REPLICATION INITIATION"/>
    <property type="match status" value="1"/>
</dbReference>
<dbReference type="PANTHER" id="PTHR30390:SF7">
    <property type="entry name" value="PHOSPHOHEPTOSE ISOMERASE"/>
    <property type="match status" value="1"/>
</dbReference>
<dbReference type="HAMAP" id="MF_01240">
    <property type="entry name" value="UPF0309"/>
    <property type="match status" value="1"/>
</dbReference>
<feature type="domain" description="SIS" evidence="2">
    <location>
        <begin position="31"/>
        <end position="214"/>
    </location>
</feature>
<comment type="caution">
    <text evidence="3">The sequence shown here is derived from an EMBL/GenBank/DDBJ whole genome shotgun (WGS) entry which is preliminary data.</text>
</comment>
<dbReference type="NCBIfam" id="NF002805">
    <property type="entry name" value="PRK02947.1"/>
    <property type="match status" value="1"/>
</dbReference>
<evidence type="ECO:0000313" key="3">
    <source>
        <dbReference type="EMBL" id="MCR6098724.1"/>
    </source>
</evidence>
<keyword evidence="4" id="KW-1185">Reference proteome</keyword>
<sequence length="243" mass="26529">MHRDYIDEMIHRLENLKNKQGRSLKNVGRKLAERVENGGIVHLFGAGHSHMLAEEVFYRAGGLVPVNPILEESLMLHEGAVRSSILEKKAGYAATFLSDTSIQPEDAVIVISTSGRNPVPIDVALYAKQVGCYVVAITSTAYKSHVSSRHESGQHLCEIVEDVLHNLSPVGDTTLTHDRVNVPFASGSTVIGAAIINSVFAEAIVHLAEKGIEPPVFLSGNIDHAEEHNQSLINKYQKRISLL</sequence>
<dbReference type="InterPro" id="IPR046348">
    <property type="entry name" value="SIS_dom_sf"/>
</dbReference>
<dbReference type="GO" id="GO:1901135">
    <property type="term" value="P:carbohydrate derivative metabolic process"/>
    <property type="evidence" value="ECO:0007669"/>
    <property type="project" value="InterPro"/>
</dbReference>
<comment type="similarity">
    <text evidence="1">Belongs to the UPF0309 family.</text>
</comment>
<dbReference type="InterPro" id="IPR035472">
    <property type="entry name" value="RpiR-like_SIS"/>
</dbReference>
<proteinExistence type="inferred from homology"/>